<gene>
    <name evidence="2" type="ORF">DO97_02350</name>
</gene>
<sequence length="326" mass="37460">MNLGYRTDLDTAKDLELLCSTVNEAIERATKILEKAKEIDEVNALINRIQIAQQELEATRMSLLEIKDEAADTLKQTQALLVELHHLRNLPTQLDQLGINKSVLVDLQLILNEIRQANESSKKTLRSIHEQGSQDVSNLYQGVNNFISQSKEEFQHLFDDRRTSLESYSDQLRMHIIESEESIGKLIKEGVSNLERLISEERTLSARNTDLSQEANNSSIHISQLIADYEQKVIDAKNILFKLNSVLREIGGVEKFDKQLDEAIAIRVQLKEAKQEMAAVRSLEKYLQNFQKYRNHNQLRQFLWKELGFAGLIIYFLSLITPKGRN</sequence>
<protein>
    <submittedName>
        <fullName evidence="2">Uncharacterized protein</fullName>
    </submittedName>
</protein>
<reference evidence="2 3" key="1">
    <citation type="journal article" date="2014" name="Mol. Ecol.">
        <title>Evolution of Synechococcus.</title>
        <authorList>
            <person name="Dvorak P."/>
            <person name="Casamatta D."/>
            <person name="Hasler P."/>
            <person name="Poulickova A."/>
            <person name="Ondrej V."/>
            <person name="Sanges R."/>
        </authorList>
    </citation>
    <scope>NUCLEOTIDE SEQUENCE [LARGE SCALE GENOMIC DNA]</scope>
    <source>
        <strain evidence="2 3">CAUP A 1101</strain>
    </source>
</reference>
<dbReference type="Proteomes" id="UP000030170">
    <property type="component" value="Unassembled WGS sequence"/>
</dbReference>
<feature type="coiled-coil region" evidence="1">
    <location>
        <begin position="35"/>
        <end position="69"/>
    </location>
</feature>
<keyword evidence="1" id="KW-0175">Coiled coil</keyword>
<name>A0A098TLI2_9CYAN</name>
<dbReference type="EMBL" id="JJML01000015">
    <property type="protein sequence ID" value="KGF73170.1"/>
    <property type="molecule type" value="Genomic_DNA"/>
</dbReference>
<dbReference type="STRING" id="1497020.DO97_02350"/>
<evidence type="ECO:0000313" key="3">
    <source>
        <dbReference type="Proteomes" id="UP000030170"/>
    </source>
</evidence>
<keyword evidence="3" id="KW-1185">Reference proteome</keyword>
<organism evidence="2 3">
    <name type="scientific">Neosynechococcus sphagnicola sy1</name>
    <dbReference type="NCBI Taxonomy" id="1497020"/>
    <lineage>
        <taxon>Bacteria</taxon>
        <taxon>Bacillati</taxon>
        <taxon>Cyanobacteriota</taxon>
        <taxon>Cyanophyceae</taxon>
        <taxon>Neosynechococcales</taxon>
        <taxon>Neosynechococcaceae</taxon>
        <taxon>Neosynechococcus</taxon>
    </lineage>
</organism>
<evidence type="ECO:0000256" key="1">
    <source>
        <dbReference type="SAM" id="Coils"/>
    </source>
</evidence>
<accession>A0A098TLI2</accession>
<comment type="caution">
    <text evidence="2">The sequence shown here is derived from an EMBL/GenBank/DDBJ whole genome shotgun (WGS) entry which is preliminary data.</text>
</comment>
<dbReference type="AlphaFoldDB" id="A0A098TLI2"/>
<proteinExistence type="predicted"/>
<dbReference type="OrthoDB" id="510139at2"/>
<dbReference type="RefSeq" id="WP_036532071.1">
    <property type="nucleotide sequence ID" value="NZ_JJML01000015.1"/>
</dbReference>
<evidence type="ECO:0000313" key="2">
    <source>
        <dbReference type="EMBL" id="KGF73170.1"/>
    </source>
</evidence>